<evidence type="ECO:0000313" key="2">
    <source>
        <dbReference type="WBParaSite" id="jg502"/>
    </source>
</evidence>
<sequence>MELDLRSRTLASNSQNCFLNLIEEVQKSKSRLETKNSKLQMSELAIHLTTALDNDFKRDFPSARKAAPILESIHYSHDLHGTLIAPYMAKPLKKKNTPFCGQYY</sequence>
<evidence type="ECO:0000313" key="1">
    <source>
        <dbReference type="Proteomes" id="UP000887574"/>
    </source>
</evidence>
<organism evidence="1 2">
    <name type="scientific">Ditylenchus dipsaci</name>
    <dbReference type="NCBI Taxonomy" id="166011"/>
    <lineage>
        <taxon>Eukaryota</taxon>
        <taxon>Metazoa</taxon>
        <taxon>Ecdysozoa</taxon>
        <taxon>Nematoda</taxon>
        <taxon>Chromadorea</taxon>
        <taxon>Rhabditida</taxon>
        <taxon>Tylenchina</taxon>
        <taxon>Tylenchomorpha</taxon>
        <taxon>Sphaerularioidea</taxon>
        <taxon>Anguinidae</taxon>
        <taxon>Anguininae</taxon>
        <taxon>Ditylenchus</taxon>
    </lineage>
</organism>
<dbReference type="Proteomes" id="UP000887574">
    <property type="component" value="Unplaced"/>
</dbReference>
<keyword evidence="1" id="KW-1185">Reference proteome</keyword>
<reference evidence="2" key="1">
    <citation type="submission" date="2022-11" db="UniProtKB">
        <authorList>
            <consortium name="WormBaseParasite"/>
        </authorList>
    </citation>
    <scope>IDENTIFICATION</scope>
</reference>
<proteinExistence type="predicted"/>
<accession>A0A915EBV4</accession>
<dbReference type="WBParaSite" id="jg502">
    <property type="protein sequence ID" value="jg502"/>
    <property type="gene ID" value="jg502"/>
</dbReference>
<name>A0A915EBV4_9BILA</name>
<dbReference type="AlphaFoldDB" id="A0A915EBV4"/>
<protein>
    <submittedName>
        <fullName evidence="2">Uncharacterized protein</fullName>
    </submittedName>
</protein>